<feature type="transmembrane region" description="Helical" evidence="1">
    <location>
        <begin position="140"/>
        <end position="157"/>
    </location>
</feature>
<gene>
    <name evidence="2" type="ORF">GCM10008938_14730</name>
</gene>
<keyword evidence="1" id="KW-0472">Membrane</keyword>
<feature type="transmembrane region" description="Helical" evidence="1">
    <location>
        <begin position="233"/>
        <end position="251"/>
    </location>
</feature>
<reference evidence="3" key="1">
    <citation type="journal article" date="2019" name="Int. J. Syst. Evol. Microbiol.">
        <title>The Global Catalogue of Microorganisms (GCM) 10K type strain sequencing project: providing services to taxonomists for standard genome sequencing and annotation.</title>
        <authorList>
            <consortium name="The Broad Institute Genomics Platform"/>
            <consortium name="The Broad Institute Genome Sequencing Center for Infectious Disease"/>
            <person name="Wu L."/>
            <person name="Ma J."/>
        </authorList>
    </citation>
    <scope>NUCLEOTIDE SEQUENCE [LARGE SCALE GENOMIC DNA]</scope>
    <source>
        <strain evidence="3">JCM 14370</strain>
    </source>
</reference>
<keyword evidence="3" id="KW-1185">Reference proteome</keyword>
<sequence length="257" mass="29023">MKRHELKPILRLLQVATAFFVLMFLIGFGSDWRNEHVHFIHYGRNEYGTLLIPLHTSWFLFAGPVFLNALAVLMAAALSASTSQLRFHLIQPISRNLVLFRQVKTMALVLGGFAALGTLWAALQGGISFAWGLAPLKNMFMLWAIALFWGVLTLGVLHLFRIPVVMAAPAVLFVFLLVMLVFHNSDMFEVNPVYYMRLALPAHDMHAFMTTTEAQNLVLSKHLNYTITGDMKALWSFLMLGLVYGAAHLGFQKRKLF</sequence>
<comment type="caution">
    <text evidence="2">The sequence shown here is derived from an EMBL/GenBank/DDBJ whole genome shotgun (WGS) entry which is preliminary data.</text>
</comment>
<accession>A0ABQ2CX73</accession>
<dbReference type="Proteomes" id="UP000632222">
    <property type="component" value="Unassembled WGS sequence"/>
</dbReference>
<feature type="transmembrane region" description="Helical" evidence="1">
    <location>
        <begin position="106"/>
        <end position="134"/>
    </location>
</feature>
<name>A0ABQ2CX73_9DEIO</name>
<evidence type="ECO:0000313" key="2">
    <source>
        <dbReference type="EMBL" id="GGJ29735.1"/>
    </source>
</evidence>
<proteinExistence type="predicted"/>
<keyword evidence="1" id="KW-1133">Transmembrane helix</keyword>
<dbReference type="EMBL" id="BMOD01000004">
    <property type="protein sequence ID" value="GGJ29735.1"/>
    <property type="molecule type" value="Genomic_DNA"/>
</dbReference>
<feature type="transmembrane region" description="Helical" evidence="1">
    <location>
        <begin position="58"/>
        <end position="85"/>
    </location>
</feature>
<protein>
    <recommendedName>
        <fullName evidence="4">ABC transporter permease</fullName>
    </recommendedName>
</protein>
<feature type="transmembrane region" description="Helical" evidence="1">
    <location>
        <begin position="164"/>
        <end position="182"/>
    </location>
</feature>
<organism evidence="2 3">
    <name type="scientific">Deinococcus roseus</name>
    <dbReference type="NCBI Taxonomy" id="392414"/>
    <lineage>
        <taxon>Bacteria</taxon>
        <taxon>Thermotogati</taxon>
        <taxon>Deinococcota</taxon>
        <taxon>Deinococci</taxon>
        <taxon>Deinococcales</taxon>
        <taxon>Deinococcaceae</taxon>
        <taxon>Deinococcus</taxon>
    </lineage>
</organism>
<feature type="transmembrane region" description="Helical" evidence="1">
    <location>
        <begin position="12"/>
        <end position="29"/>
    </location>
</feature>
<keyword evidence="1" id="KW-0812">Transmembrane</keyword>
<evidence type="ECO:0008006" key="4">
    <source>
        <dbReference type="Google" id="ProtNLM"/>
    </source>
</evidence>
<evidence type="ECO:0000256" key="1">
    <source>
        <dbReference type="SAM" id="Phobius"/>
    </source>
</evidence>
<dbReference type="RefSeq" id="WP_189001908.1">
    <property type="nucleotide sequence ID" value="NZ_BMOD01000004.1"/>
</dbReference>
<evidence type="ECO:0000313" key="3">
    <source>
        <dbReference type="Proteomes" id="UP000632222"/>
    </source>
</evidence>